<protein>
    <recommendedName>
        <fullName evidence="1">F-box domain-containing protein</fullName>
    </recommendedName>
</protein>
<dbReference type="InterPro" id="IPR036047">
    <property type="entry name" value="F-box-like_dom_sf"/>
</dbReference>
<dbReference type="Gene3D" id="1.20.1280.50">
    <property type="match status" value="1"/>
</dbReference>
<dbReference type="SUPFAM" id="SSF81383">
    <property type="entry name" value="F-box domain"/>
    <property type="match status" value="1"/>
</dbReference>
<gene>
    <name evidence="2" type="ORF">TWF718_008475</name>
</gene>
<dbReference type="Proteomes" id="UP001313282">
    <property type="component" value="Unassembled WGS sequence"/>
</dbReference>
<sequence length="437" mass="50138">MLFDTPGPAPSGAATSATCTTIPIKRYKIRSKPKVLVTKQVVGMTIRSLPMEIQEEILSHLLWYDHFAASMVCPEWASLLQSPRFREKRYCTETWTEAEPQEGFGVAVPEMGFHRYHPDQTIPKFSGSFSRELGMHGLLSTGTMVLSVRETGDARVYLAIRRVKESWKGKNKGEYVGPMMGPYEEMFPFEDELRRCRWKRDKQKVEISFHEITGSPLLATDTQFYDGAETNEYVPKHVQARIKKDCKSRYWANDSDTWKEIKKRGDDISVRILDKDFLTDGIRSRVRNRCDVEYADETTVPGVLPITSPSIGTGSTIQEVLEGIKEALTGEQELDGLDGPLECWATFQEFWPQYKGENGPEDAALHPRRKIFLSLWNLSRWSLDMKKGYVDCTCEGDARHCACQWLTDGDEQPWYKNDLRYHARLFGDDASDEYESY</sequence>
<feature type="domain" description="F-box" evidence="1">
    <location>
        <begin position="43"/>
        <end position="98"/>
    </location>
</feature>
<keyword evidence="3" id="KW-1185">Reference proteome</keyword>
<name>A0AAN8MX01_9PEZI</name>
<dbReference type="Pfam" id="PF00646">
    <property type="entry name" value="F-box"/>
    <property type="match status" value="1"/>
</dbReference>
<evidence type="ECO:0000313" key="2">
    <source>
        <dbReference type="EMBL" id="KAK6343102.1"/>
    </source>
</evidence>
<dbReference type="SMART" id="SM00256">
    <property type="entry name" value="FBOX"/>
    <property type="match status" value="1"/>
</dbReference>
<organism evidence="2 3">
    <name type="scientific">Orbilia javanica</name>
    <dbReference type="NCBI Taxonomy" id="47235"/>
    <lineage>
        <taxon>Eukaryota</taxon>
        <taxon>Fungi</taxon>
        <taxon>Dikarya</taxon>
        <taxon>Ascomycota</taxon>
        <taxon>Pezizomycotina</taxon>
        <taxon>Orbiliomycetes</taxon>
        <taxon>Orbiliales</taxon>
        <taxon>Orbiliaceae</taxon>
        <taxon>Orbilia</taxon>
    </lineage>
</organism>
<reference evidence="2 3" key="1">
    <citation type="submission" date="2019-10" db="EMBL/GenBank/DDBJ databases">
        <authorList>
            <person name="Palmer J.M."/>
        </authorList>
    </citation>
    <scope>NUCLEOTIDE SEQUENCE [LARGE SCALE GENOMIC DNA]</scope>
    <source>
        <strain evidence="2 3">TWF718</strain>
    </source>
</reference>
<dbReference type="AlphaFoldDB" id="A0AAN8MX01"/>
<accession>A0AAN8MX01</accession>
<dbReference type="PROSITE" id="PS50181">
    <property type="entry name" value="FBOX"/>
    <property type="match status" value="1"/>
</dbReference>
<evidence type="ECO:0000313" key="3">
    <source>
        <dbReference type="Proteomes" id="UP001313282"/>
    </source>
</evidence>
<dbReference type="EMBL" id="JAVHNR010000005">
    <property type="protein sequence ID" value="KAK6343102.1"/>
    <property type="molecule type" value="Genomic_DNA"/>
</dbReference>
<evidence type="ECO:0000259" key="1">
    <source>
        <dbReference type="PROSITE" id="PS50181"/>
    </source>
</evidence>
<dbReference type="InterPro" id="IPR001810">
    <property type="entry name" value="F-box_dom"/>
</dbReference>
<proteinExistence type="predicted"/>
<comment type="caution">
    <text evidence="2">The sequence shown here is derived from an EMBL/GenBank/DDBJ whole genome shotgun (WGS) entry which is preliminary data.</text>
</comment>